<keyword evidence="2" id="KW-1185">Reference proteome</keyword>
<dbReference type="EMBL" id="JAXIVU010000002">
    <property type="protein sequence ID" value="MDY7218475.1"/>
    <property type="molecule type" value="Genomic_DNA"/>
</dbReference>
<gene>
    <name evidence="1" type="ORF">TOI97_02605</name>
</gene>
<proteinExistence type="predicted"/>
<evidence type="ECO:0000313" key="2">
    <source>
        <dbReference type="Proteomes" id="UP001294570"/>
    </source>
</evidence>
<reference evidence="1 2" key="1">
    <citation type="submission" date="2023-12" db="EMBL/GenBank/DDBJ databases">
        <title>Denitrificimonas halotolerans sp. nov.,a novel species isolated from landfill leachate.</title>
        <authorList>
            <person name="Wang S."/>
        </authorList>
    </citation>
    <scope>NUCLEOTIDE SEQUENCE [LARGE SCALE GENOMIC DNA]</scope>
    <source>
        <strain evidence="1 2">JX-1</strain>
    </source>
</reference>
<accession>A0ABU5GQ44</accession>
<name>A0ABU5GQ44_9GAMM</name>
<organism evidence="1 2">
    <name type="scientific">Denitrificimonas halotolerans</name>
    <dbReference type="NCBI Taxonomy" id="3098930"/>
    <lineage>
        <taxon>Bacteria</taxon>
        <taxon>Pseudomonadati</taxon>
        <taxon>Pseudomonadota</taxon>
        <taxon>Gammaproteobacteria</taxon>
        <taxon>Pseudomonadales</taxon>
        <taxon>Pseudomonadaceae</taxon>
        <taxon>Denitrificimonas</taxon>
    </lineage>
</organism>
<sequence>MEQSIVTALQKSAEGIVGCTLAAEGLNKSRKVLAGEVFLNGTC</sequence>
<dbReference type="RefSeq" id="WP_256326691.1">
    <property type="nucleotide sequence ID" value="NZ_JAXIVU010000002.1"/>
</dbReference>
<comment type="caution">
    <text evidence="1">The sequence shown here is derived from an EMBL/GenBank/DDBJ whole genome shotgun (WGS) entry which is preliminary data.</text>
</comment>
<dbReference type="Proteomes" id="UP001294570">
    <property type="component" value="Unassembled WGS sequence"/>
</dbReference>
<evidence type="ECO:0000313" key="1">
    <source>
        <dbReference type="EMBL" id="MDY7218475.1"/>
    </source>
</evidence>
<protein>
    <submittedName>
        <fullName evidence="1">Uncharacterized protein</fullName>
    </submittedName>
</protein>